<protein>
    <submittedName>
        <fullName evidence="1">Uncharacterized protein</fullName>
    </submittedName>
</protein>
<sequence length="174" mass="19090">MSSTRGRADDRLMSMSKGAFGDVPLSTLFPELTTAGAESMRRAARSVGAARPDVAETTWDWGTEHAVFAGPQSRVRVILLLCVVHPTSASDWLEFQLQVGWTAEGRHEVAAVVNVECWCETDHGTHDVEVLKFAVGDGISLPAAFEACAARMADWLADPRDADFWRSRESARRE</sequence>
<evidence type="ECO:0000313" key="2">
    <source>
        <dbReference type="Proteomes" id="UP000032066"/>
    </source>
</evidence>
<gene>
    <name evidence="1" type="ORF">TR51_17815</name>
</gene>
<proteinExistence type="predicted"/>
<reference evidence="1 2" key="1">
    <citation type="submission" date="2015-02" db="EMBL/GenBank/DDBJ databases">
        <title>Draft genome sequence of Kitasatospora griseola MF730-N6, a bafilomycin, terpentecin and satosporin producer.</title>
        <authorList>
            <person name="Arens J.C."/>
            <person name="Haltli B."/>
            <person name="Kerr R.G."/>
        </authorList>
    </citation>
    <scope>NUCLEOTIDE SEQUENCE [LARGE SCALE GENOMIC DNA]</scope>
    <source>
        <strain evidence="1 2">MF730-N6</strain>
    </source>
</reference>
<dbReference type="AlphaFoldDB" id="A0A0D0ND23"/>
<dbReference type="STRING" id="2064.TR51_17815"/>
<evidence type="ECO:0000313" key="1">
    <source>
        <dbReference type="EMBL" id="KIQ66105.1"/>
    </source>
</evidence>
<organism evidence="1 2">
    <name type="scientific">Kitasatospora griseola</name>
    <name type="common">Streptomyces griseolosporeus</name>
    <dbReference type="NCBI Taxonomy" id="2064"/>
    <lineage>
        <taxon>Bacteria</taxon>
        <taxon>Bacillati</taxon>
        <taxon>Actinomycetota</taxon>
        <taxon>Actinomycetes</taxon>
        <taxon>Kitasatosporales</taxon>
        <taxon>Streptomycetaceae</taxon>
        <taxon>Kitasatospora</taxon>
    </lineage>
</organism>
<dbReference type="PATRIC" id="fig|2064.6.peg.3824"/>
<name>A0A0D0ND23_KITGR</name>
<dbReference type="Proteomes" id="UP000032066">
    <property type="component" value="Unassembled WGS sequence"/>
</dbReference>
<comment type="caution">
    <text evidence="1">The sequence shown here is derived from an EMBL/GenBank/DDBJ whole genome shotgun (WGS) entry which is preliminary data.</text>
</comment>
<dbReference type="EMBL" id="JXZB01000002">
    <property type="protein sequence ID" value="KIQ66105.1"/>
    <property type="molecule type" value="Genomic_DNA"/>
</dbReference>
<keyword evidence="2" id="KW-1185">Reference proteome</keyword>
<accession>A0A0D0ND23</accession>